<dbReference type="SUPFAM" id="SSF48452">
    <property type="entry name" value="TPR-like"/>
    <property type="match status" value="1"/>
</dbReference>
<keyword evidence="4" id="KW-1185">Reference proteome</keyword>
<comment type="caution">
    <text evidence="3">The sequence shown here is derived from an EMBL/GenBank/DDBJ whole genome shotgun (WGS) entry which is preliminary data.</text>
</comment>
<dbReference type="Pfam" id="PF12770">
    <property type="entry name" value="CHAT"/>
    <property type="match status" value="1"/>
</dbReference>
<evidence type="ECO:0000256" key="1">
    <source>
        <dbReference type="SAM" id="MobiDB-lite"/>
    </source>
</evidence>
<evidence type="ECO:0000259" key="2">
    <source>
        <dbReference type="Pfam" id="PF12770"/>
    </source>
</evidence>
<gene>
    <name evidence="3" type="ORF">DFP72DRAFT_896411</name>
</gene>
<accession>A0A8H6HZH2</accession>
<dbReference type="EMBL" id="JACGCI010000030">
    <property type="protein sequence ID" value="KAF6755294.1"/>
    <property type="molecule type" value="Genomic_DNA"/>
</dbReference>
<protein>
    <submittedName>
        <fullName evidence="3">CHAT domain-containing protein</fullName>
    </submittedName>
</protein>
<dbReference type="PANTHER" id="PTHR19959">
    <property type="entry name" value="KINESIN LIGHT CHAIN"/>
    <property type="match status" value="1"/>
</dbReference>
<dbReference type="InterPro" id="IPR024983">
    <property type="entry name" value="CHAT_dom"/>
</dbReference>
<evidence type="ECO:0000313" key="3">
    <source>
        <dbReference type="EMBL" id="KAF6755294.1"/>
    </source>
</evidence>
<reference evidence="3 4" key="1">
    <citation type="submission" date="2020-07" db="EMBL/GenBank/DDBJ databases">
        <title>Comparative genomics of pyrophilous fungi reveals a link between fire events and developmental genes.</title>
        <authorList>
            <consortium name="DOE Joint Genome Institute"/>
            <person name="Steindorff A.S."/>
            <person name="Carver A."/>
            <person name="Calhoun S."/>
            <person name="Stillman K."/>
            <person name="Liu H."/>
            <person name="Lipzen A."/>
            <person name="Pangilinan J."/>
            <person name="Labutti K."/>
            <person name="Bruns T.D."/>
            <person name="Grigoriev I.V."/>
        </authorList>
    </citation>
    <scope>NUCLEOTIDE SEQUENCE [LARGE SCALE GENOMIC DNA]</scope>
    <source>
        <strain evidence="3 4">CBS 144469</strain>
    </source>
</reference>
<dbReference type="Proteomes" id="UP000521943">
    <property type="component" value="Unassembled WGS sequence"/>
</dbReference>
<dbReference type="InterPro" id="IPR011990">
    <property type="entry name" value="TPR-like_helical_dom_sf"/>
</dbReference>
<dbReference type="AlphaFoldDB" id="A0A8H6HZH2"/>
<dbReference type="Gene3D" id="1.25.40.10">
    <property type="entry name" value="Tetratricopeptide repeat domain"/>
    <property type="match status" value="3"/>
</dbReference>
<evidence type="ECO:0000313" key="4">
    <source>
        <dbReference type="Proteomes" id="UP000521943"/>
    </source>
</evidence>
<feature type="domain" description="CHAT" evidence="2">
    <location>
        <begin position="958"/>
        <end position="1261"/>
    </location>
</feature>
<proteinExistence type="predicted"/>
<sequence>METLSSPVTNLAARKGHRISGIVIEQIDALKVEDRAPLRLTEIWVHGDPAFARGKRIPLVGAATLSGRWEAQVSDRQAIELPDDVGAIDCFVKNEGGEEVGFVHLDLAAIRVEMVSGHNRRHMLEMLVKSVDLTFSCSIVETELDSAASQATDSEASSSSTTDSDEGANANELMKQIIGRHICVESALASPKNNGVDTSGSKRKRRIAGDPLIAEGDLVLDHIDISGEISSERIQEAELAKLKSHGLTLIRHFHRTREGQYLTEAISTLQKAVKLAPRRHADLPPTLSQLGILYTDSFERTGNVSDIDQAVSAGQKGVALTPNGSRYLPARLSSLGNSSLKRYERTGRPSDIEEAISTQRKALTLLPRGHELESAILNNLGNSLVLCSGSGGDPSTKLDEGISALRRAVKLTPEGDPELPMRLSNLGNALRYRFLQTGNPVDITEAISAQQRAITLTPEGHSSLPTLLHNLGTSSSCRFDRTGQLTDINEGIETQRKAIDLIPKGHPDLPLRLADFALSYKDRFFISGNPSDLDNAIAKLQQAIKLMPPGHTGLTTMLHNLGQCFSRRFDHTKSAADIAEAVSAQREVVKLTLKGDPRLPGRLSNLATSLLQRSHWSRDISGIDEAISLQREAMNLTPEGHVTLPNLHENLAILYKARYSLTGTTGDLKMTMSQYKASACHPLGHPRKKLEGSKSWAKFLHLVDPKSPDIVLAFDTALGLVAVVAGLEQTVQGRYNLLQNASGLALEAAAVACVRAKPDKALEWLEQGRCLVWGQLNHLRTPLDDLREHDEALGQTVQEVSKRLEHAGTSRGLSQNGMSIPEKLALENEALDHLNLARQWEALLKTVRAIPRFRTFLMPSPCLDLLEHLPDAKLGYVVVINVDERRCDAIVLRAGWGRPFHIPLPNFSFETAKKYRDVLRDHLRSRNLLVRGGEDATNMKRGIRPYLGGKDGEDPLRRVLRGLWNEVVHPILQRLRISRMKPSSRKLPRRIWWCPTGPLSFLPLHAAGIYARGASSESVLDYVDSSYTPSVTALTDRVKKHGSTNRTAAGLFLTSQPNPSVQGYSPIPGTTKEVQSIYAMVIESKGRAILREGDELTVSECLEHMKNFSSIHLACHGSQNANMPLQSRFIFHAGSLELATILKSNLTNADLAFLSACQTSAGEETLPDEAVHLAAGMLAAGYQRVVASMWSIGDKPALQVANDFYKYLLSQRRDSVLTGHSFDGALSAHALHYSIQELRSRLEDPDSDTSLLTWVPFVHFGY</sequence>
<dbReference type="PANTHER" id="PTHR19959:SF119">
    <property type="entry name" value="FUNGAL LIPASE-LIKE DOMAIN-CONTAINING PROTEIN"/>
    <property type="match status" value="1"/>
</dbReference>
<feature type="region of interest" description="Disordered" evidence="1">
    <location>
        <begin position="146"/>
        <end position="168"/>
    </location>
</feature>
<feature type="compositionally biased region" description="Low complexity" evidence="1">
    <location>
        <begin position="146"/>
        <end position="162"/>
    </location>
</feature>
<organism evidence="3 4">
    <name type="scientific">Ephemerocybe angulata</name>
    <dbReference type="NCBI Taxonomy" id="980116"/>
    <lineage>
        <taxon>Eukaryota</taxon>
        <taxon>Fungi</taxon>
        <taxon>Dikarya</taxon>
        <taxon>Basidiomycota</taxon>
        <taxon>Agaricomycotina</taxon>
        <taxon>Agaricomycetes</taxon>
        <taxon>Agaricomycetidae</taxon>
        <taxon>Agaricales</taxon>
        <taxon>Agaricineae</taxon>
        <taxon>Psathyrellaceae</taxon>
        <taxon>Ephemerocybe</taxon>
    </lineage>
</organism>
<dbReference type="OrthoDB" id="9991317at2759"/>
<name>A0A8H6HZH2_9AGAR</name>